<feature type="region of interest" description="Disordered" evidence="2">
    <location>
        <begin position="176"/>
        <end position="200"/>
    </location>
</feature>
<reference evidence="3 4" key="1">
    <citation type="submission" date="2014-06" db="EMBL/GenBank/DDBJ databases">
        <authorList>
            <person name="Swart Estienne"/>
        </authorList>
    </citation>
    <scope>NUCLEOTIDE SEQUENCE [LARGE SCALE GENOMIC DNA]</scope>
    <source>
        <strain evidence="3 4">130c</strain>
    </source>
</reference>
<keyword evidence="4" id="KW-1185">Reference proteome</keyword>
<evidence type="ECO:0000313" key="4">
    <source>
        <dbReference type="Proteomes" id="UP000039865"/>
    </source>
</evidence>
<dbReference type="AlphaFoldDB" id="A0A078A4J9"/>
<feature type="coiled-coil region" evidence="1">
    <location>
        <begin position="212"/>
        <end position="324"/>
    </location>
</feature>
<feature type="compositionally biased region" description="Basic residues" evidence="2">
    <location>
        <begin position="186"/>
        <end position="196"/>
    </location>
</feature>
<dbReference type="Gene3D" id="1.10.287.1490">
    <property type="match status" value="1"/>
</dbReference>
<accession>A0A078A4J9</accession>
<evidence type="ECO:0000256" key="1">
    <source>
        <dbReference type="SAM" id="Coils"/>
    </source>
</evidence>
<proteinExistence type="predicted"/>
<sequence>MGTYDFSSKSAFKNQVEHLDEKNAKETLRILVDFLKTETDKTLSRTGKKSLTYEPFLTNILELRENSNSPQQQEEPDQCYQSQEAHAELIFFYNSPKELLSPKNGEIGFRNNRKMVNSSTEMRIRSIINVASIEKNFLKNQFQKEELLVSNFEVQTIFLDFKGLGKKIHQKYILQTKKQPAESPQMKRRMTLKRQNTRPSNSLLDQANIQQIELYQNIAEETENLNEMLSNLCRESQAKTQILKDKIQFLKDKLSDALKQRTDFQKLYTDEIQESLSSQNQEVRRLRNEIDTYVKMTLEYKERLKDAKTNLDRCKKQIEGYQSTYQDIDLDALHERMQFLQTKNISFQHKIGFLTQQINGFAKQATGRQSILFRQNNLYEKLLAGMDNTMQEFNDEDEDNQSDDNAQVFLQNDEQDTTNLPPEKLQEFVAGQKLLSQALAKKGLNLSYELKLNGKNNKQFKDLEMQIM</sequence>
<protein>
    <submittedName>
        <fullName evidence="3">Uncharacterized protein</fullName>
    </submittedName>
</protein>
<organism evidence="3 4">
    <name type="scientific">Stylonychia lemnae</name>
    <name type="common">Ciliate</name>
    <dbReference type="NCBI Taxonomy" id="5949"/>
    <lineage>
        <taxon>Eukaryota</taxon>
        <taxon>Sar</taxon>
        <taxon>Alveolata</taxon>
        <taxon>Ciliophora</taxon>
        <taxon>Intramacronucleata</taxon>
        <taxon>Spirotrichea</taxon>
        <taxon>Stichotrichia</taxon>
        <taxon>Sporadotrichida</taxon>
        <taxon>Oxytrichidae</taxon>
        <taxon>Stylonychinae</taxon>
        <taxon>Stylonychia</taxon>
    </lineage>
</organism>
<name>A0A078A4J9_STYLE</name>
<evidence type="ECO:0000313" key="3">
    <source>
        <dbReference type="EMBL" id="CDW75689.1"/>
    </source>
</evidence>
<evidence type="ECO:0000256" key="2">
    <source>
        <dbReference type="SAM" id="MobiDB-lite"/>
    </source>
</evidence>
<keyword evidence="1" id="KW-0175">Coiled coil</keyword>
<dbReference type="Proteomes" id="UP000039865">
    <property type="component" value="Unassembled WGS sequence"/>
</dbReference>
<gene>
    <name evidence="3" type="primary">Contig1296.g1418</name>
    <name evidence="3" type="ORF">STYLEM_4682</name>
</gene>
<dbReference type="InParanoid" id="A0A078A4J9"/>
<dbReference type="EMBL" id="CCKQ01004534">
    <property type="protein sequence ID" value="CDW75689.1"/>
    <property type="molecule type" value="Genomic_DNA"/>
</dbReference>